<keyword evidence="1" id="KW-0472">Membrane</keyword>
<keyword evidence="3" id="KW-1185">Reference proteome</keyword>
<evidence type="ECO:0000256" key="1">
    <source>
        <dbReference type="SAM" id="Phobius"/>
    </source>
</evidence>
<proteinExistence type="predicted"/>
<sequence length="60" mass="7081">MQQHGLLGSVITIKIYKDIFFLLLLLLLAWLLTRITELSCPFSFILKYRSRRDAIARTIR</sequence>
<dbReference type="AlphaFoldDB" id="A0A164RZU9"/>
<gene>
    <name evidence="2" type="ORF">APZ42_026877</name>
</gene>
<comment type="caution">
    <text evidence="2">The sequence shown here is derived from an EMBL/GenBank/DDBJ whole genome shotgun (WGS) entry which is preliminary data.</text>
</comment>
<evidence type="ECO:0000313" key="3">
    <source>
        <dbReference type="Proteomes" id="UP000076858"/>
    </source>
</evidence>
<keyword evidence="1" id="KW-0812">Transmembrane</keyword>
<reference evidence="2 3" key="1">
    <citation type="submission" date="2016-03" db="EMBL/GenBank/DDBJ databases">
        <title>EvidentialGene: Evidence-directed Construction of Genes on Genomes.</title>
        <authorList>
            <person name="Gilbert D.G."/>
            <person name="Choi J.-H."/>
            <person name="Mockaitis K."/>
            <person name="Colbourne J."/>
            <person name="Pfrender M."/>
        </authorList>
    </citation>
    <scope>NUCLEOTIDE SEQUENCE [LARGE SCALE GENOMIC DNA]</scope>
    <source>
        <strain evidence="2 3">Xinb3</strain>
        <tissue evidence="2">Complete organism</tissue>
    </source>
</reference>
<evidence type="ECO:0000313" key="2">
    <source>
        <dbReference type="EMBL" id="KZS09103.1"/>
    </source>
</evidence>
<feature type="transmembrane region" description="Helical" evidence="1">
    <location>
        <begin position="20"/>
        <end position="46"/>
    </location>
</feature>
<name>A0A164RZU9_9CRUS</name>
<organism evidence="2 3">
    <name type="scientific">Daphnia magna</name>
    <dbReference type="NCBI Taxonomy" id="35525"/>
    <lineage>
        <taxon>Eukaryota</taxon>
        <taxon>Metazoa</taxon>
        <taxon>Ecdysozoa</taxon>
        <taxon>Arthropoda</taxon>
        <taxon>Crustacea</taxon>
        <taxon>Branchiopoda</taxon>
        <taxon>Diplostraca</taxon>
        <taxon>Cladocera</taxon>
        <taxon>Anomopoda</taxon>
        <taxon>Daphniidae</taxon>
        <taxon>Daphnia</taxon>
    </lineage>
</organism>
<dbReference type="Proteomes" id="UP000076858">
    <property type="component" value="Unassembled WGS sequence"/>
</dbReference>
<protein>
    <submittedName>
        <fullName evidence="2">Uncharacterized protein</fullName>
    </submittedName>
</protein>
<dbReference type="EMBL" id="LRGB01002121">
    <property type="protein sequence ID" value="KZS09103.1"/>
    <property type="molecule type" value="Genomic_DNA"/>
</dbReference>
<keyword evidence="1" id="KW-1133">Transmembrane helix</keyword>
<accession>A0A164RZU9</accession>